<dbReference type="Gene3D" id="3.40.109.10">
    <property type="entry name" value="NADH Oxidase"/>
    <property type="match status" value="1"/>
</dbReference>
<comment type="caution">
    <text evidence="2">The sequence shown here is derived from an EMBL/GenBank/DDBJ whole genome shotgun (WGS) entry which is preliminary data.</text>
</comment>
<sequence>MTTINIESPTGGSHVVGSDAAVHVRLRDGMSAEAADTRLRLTHEGTTREVTVGMAVVAETLARLGEPCLSKDLLHSVVANSGDAGLQAVAVFQVALRRLEMAGLLEHVVVLDGRVVARLGTDGGLPVQLTKAPSKGLKLARLAVLRVLDDGWVRAEGGRSHLVVHVHRDHVPALMDGFADDRDQLDACLADLLWSASLLDERDAEEAPESRMWSPAELWMHRQFHDGRGVAAYGGTYPLEDVEPEPFDTFDGELGEEIPLPPVDLHVRGLSEMSLAEAIEQRRSVREFSAERAPTLAMLSELLFRTMRARGVRSGEKGLDVVDRPYPSGGAIHEINTYVVVTRCDELAPGLWRYQARKHALARVEASDDVVATIAADAGRVAGGEPAPVTVLLTARFSRIMWKYQTVAYPLALKHVGVVTQNMYLVASAMGLGVCALGGGSGGLFNEATKIDPLIEGQVGALVVGIPGDEEQRS</sequence>
<evidence type="ECO:0000313" key="2">
    <source>
        <dbReference type="EMBL" id="TQL57330.1"/>
    </source>
</evidence>
<dbReference type="Proteomes" id="UP000316196">
    <property type="component" value="Unassembled WGS sequence"/>
</dbReference>
<dbReference type="EMBL" id="VFOR01000003">
    <property type="protein sequence ID" value="TQL57330.1"/>
    <property type="molecule type" value="Genomic_DNA"/>
</dbReference>
<keyword evidence="3" id="KW-1185">Reference proteome</keyword>
<name>A0A542ZAQ9_9ACTN</name>
<dbReference type="InterPro" id="IPR029479">
    <property type="entry name" value="Nitroreductase"/>
</dbReference>
<dbReference type="PANTHER" id="PTHR43745">
    <property type="entry name" value="NITROREDUCTASE MJ1384-RELATED"/>
    <property type="match status" value="1"/>
</dbReference>
<dbReference type="PANTHER" id="PTHR43745:SF2">
    <property type="entry name" value="NITROREDUCTASE MJ1384-RELATED"/>
    <property type="match status" value="1"/>
</dbReference>
<reference evidence="2 3" key="1">
    <citation type="submission" date="2019-06" db="EMBL/GenBank/DDBJ databases">
        <title>Sequencing the genomes of 1000 actinobacteria strains.</title>
        <authorList>
            <person name="Klenk H.-P."/>
        </authorList>
    </citation>
    <scope>NUCLEOTIDE SEQUENCE [LARGE SCALE GENOMIC DNA]</scope>
    <source>
        <strain evidence="2 3">DSM 8251</strain>
    </source>
</reference>
<dbReference type="NCBIfam" id="TIGR03605">
    <property type="entry name" value="antibiot_sagB"/>
    <property type="match status" value="1"/>
</dbReference>
<dbReference type="SUPFAM" id="SSF55469">
    <property type="entry name" value="FMN-dependent nitroreductase-like"/>
    <property type="match status" value="1"/>
</dbReference>
<evidence type="ECO:0000313" key="3">
    <source>
        <dbReference type="Proteomes" id="UP000316196"/>
    </source>
</evidence>
<dbReference type="OrthoDB" id="3723182at2"/>
<dbReference type="Pfam" id="PF00881">
    <property type="entry name" value="Nitroreductase"/>
    <property type="match status" value="1"/>
</dbReference>
<dbReference type="GO" id="GO:0016491">
    <property type="term" value="F:oxidoreductase activity"/>
    <property type="evidence" value="ECO:0007669"/>
    <property type="project" value="InterPro"/>
</dbReference>
<dbReference type="InterPro" id="IPR020051">
    <property type="entry name" value="SagB-type_dehydrogenase"/>
</dbReference>
<feature type="domain" description="Nitroreductase" evidence="1">
    <location>
        <begin position="279"/>
        <end position="465"/>
    </location>
</feature>
<dbReference type="InterPro" id="IPR000415">
    <property type="entry name" value="Nitroreductase-like"/>
</dbReference>
<protein>
    <submittedName>
        <fullName evidence="2">SagB-type dehydrogenase family enzyme</fullName>
    </submittedName>
</protein>
<dbReference type="RefSeq" id="WP_142094421.1">
    <property type="nucleotide sequence ID" value="NZ_BAAAMD010000003.1"/>
</dbReference>
<proteinExistence type="predicted"/>
<organism evidence="2 3">
    <name type="scientific">Propioniferax innocua</name>
    <dbReference type="NCBI Taxonomy" id="1753"/>
    <lineage>
        <taxon>Bacteria</taxon>
        <taxon>Bacillati</taxon>
        <taxon>Actinomycetota</taxon>
        <taxon>Actinomycetes</taxon>
        <taxon>Propionibacteriales</taxon>
        <taxon>Propionibacteriaceae</taxon>
        <taxon>Propioniferax</taxon>
    </lineage>
</organism>
<dbReference type="InterPro" id="IPR052544">
    <property type="entry name" value="Bacteriocin_Proc_Enz"/>
</dbReference>
<evidence type="ECO:0000259" key="1">
    <source>
        <dbReference type="Pfam" id="PF00881"/>
    </source>
</evidence>
<accession>A0A542ZAQ9</accession>
<dbReference type="AlphaFoldDB" id="A0A542ZAQ9"/>
<gene>
    <name evidence="2" type="ORF">FB460_2407</name>
</gene>
<dbReference type="CDD" id="cd02142">
    <property type="entry name" value="McbC_SagB-like_oxidoreductase"/>
    <property type="match status" value="1"/>
</dbReference>